<reference evidence="11" key="1">
    <citation type="submission" date="2011-01" db="EMBL/GenBank/DDBJ databases">
        <title>Complete sequence of plasmid2 of Acidobacterium sp. MP5ACTX9.</title>
        <authorList>
            <consortium name="US DOE Joint Genome Institute"/>
            <person name="Lucas S."/>
            <person name="Copeland A."/>
            <person name="Lapidus A."/>
            <person name="Cheng J.-F."/>
            <person name="Goodwin L."/>
            <person name="Pitluck S."/>
            <person name="Teshima H."/>
            <person name="Detter J.C."/>
            <person name="Han C."/>
            <person name="Tapia R."/>
            <person name="Land M."/>
            <person name="Hauser L."/>
            <person name="Kyrpides N."/>
            <person name="Ivanova N."/>
            <person name="Ovchinnikova G."/>
            <person name="Pagani I."/>
            <person name="Rawat S.R."/>
            <person name="Mannisto M."/>
            <person name="Haggblom M.M."/>
            <person name="Woyke T."/>
        </authorList>
    </citation>
    <scope>NUCLEOTIDE SEQUENCE [LARGE SCALE GENOMIC DNA]</scope>
    <source>
        <strain evidence="11">MP5ACTX9</strain>
        <plasmid evidence="11">Plasmid pACIX902</plasmid>
    </source>
</reference>
<evidence type="ECO:0000256" key="3">
    <source>
        <dbReference type="ARBA" id="ARBA00022475"/>
    </source>
</evidence>
<dbReference type="PANTHER" id="PTHR34582">
    <property type="entry name" value="UPF0702 TRANSMEMBRANE PROTEIN YCAP"/>
    <property type="match status" value="1"/>
</dbReference>
<sequence length="148" mass="15898">MSTIIHAAVGYFFLLLTVRVLTRRPGAQMTLFEFVIVFLIGGVIILATVGHDRSVTNCAMAILTVGLLHRSVSYAKTKSSTFGAIVDGTPLVAVKDGAWQAEVMTGMSLAPEDIMAAARLKGVKSIFNVKYAVLERNGAISIIKVEKE</sequence>
<evidence type="ECO:0000256" key="4">
    <source>
        <dbReference type="ARBA" id="ARBA00022692"/>
    </source>
</evidence>
<evidence type="ECO:0000256" key="1">
    <source>
        <dbReference type="ARBA" id="ARBA00004651"/>
    </source>
</evidence>
<geneLocation type="plasmid" evidence="10 11">
    <name>pACIX903</name>
</geneLocation>
<accession>E8X6K8</accession>
<dbReference type="KEGG" id="acm:AciX9_4336"/>
<evidence type="ECO:0000259" key="8">
    <source>
        <dbReference type="Pfam" id="PF04239"/>
    </source>
</evidence>
<keyword evidence="11" id="KW-1185">Reference proteome</keyword>
<dbReference type="Proteomes" id="UP000000343">
    <property type="component" value="Plasmid pACIX903"/>
</dbReference>
<dbReference type="InterPro" id="IPR007353">
    <property type="entry name" value="DUF421"/>
</dbReference>
<keyword evidence="6 7" id="KW-0472">Membrane</keyword>
<comment type="subcellular location">
    <subcellularLocation>
        <location evidence="1">Cell membrane</location>
        <topology evidence="1">Multi-pass membrane protein</topology>
    </subcellularLocation>
</comment>
<keyword evidence="4 7" id="KW-0812">Transmembrane</keyword>
<dbReference type="InterPro" id="IPR023090">
    <property type="entry name" value="UPF0702_alpha/beta_dom_sf"/>
</dbReference>
<evidence type="ECO:0000256" key="5">
    <source>
        <dbReference type="ARBA" id="ARBA00022989"/>
    </source>
</evidence>
<dbReference type="Pfam" id="PF04239">
    <property type="entry name" value="DUF421"/>
    <property type="match status" value="1"/>
</dbReference>
<dbReference type="HOGENOM" id="CLU_077149_3_1_0"/>
<dbReference type="EMBL" id="CP002482">
    <property type="protein sequence ID" value="ADW71158.1"/>
    <property type="molecule type" value="Genomic_DNA"/>
</dbReference>
<reference evidence="9" key="2">
    <citation type="submission" date="2011-01" db="EMBL/GenBank/DDBJ databases">
        <title>Complete sequence of plasmid2 of Granulicella sp. MP5ACTX9.</title>
        <authorList>
            <consortium name="US DOE Joint Genome Institute"/>
            <person name="Lucas S."/>
            <person name="Copeland A."/>
            <person name="Lapidus A."/>
            <person name="Cheng J.-F."/>
            <person name="Goodwin L."/>
            <person name="Pitluck S."/>
            <person name="Teshima H."/>
            <person name="Detter J.C."/>
            <person name="Han C."/>
            <person name="Tapia R."/>
            <person name="Land M."/>
            <person name="Hauser L."/>
            <person name="Kyrpides N."/>
            <person name="Ivanova N."/>
            <person name="Ovchinnikova G."/>
            <person name="Pagani I."/>
            <person name="Rawat S.R."/>
            <person name="Mannisto M."/>
            <person name="Haggblom M.M."/>
            <person name="Woyke T."/>
        </authorList>
    </citation>
    <scope>NUCLEOTIDE SEQUENCE</scope>
    <source>
        <strain evidence="9">MP5ACTX9</strain>
        <plasmid evidence="9">pACIX902</plasmid>
    </source>
</reference>
<keyword evidence="5 7" id="KW-1133">Transmembrane helix</keyword>
<dbReference type="PANTHER" id="PTHR34582:SF6">
    <property type="entry name" value="UPF0702 TRANSMEMBRANE PROTEIN YCAP"/>
    <property type="match status" value="1"/>
</dbReference>
<evidence type="ECO:0000256" key="7">
    <source>
        <dbReference type="SAM" id="Phobius"/>
    </source>
</evidence>
<dbReference type="Gene3D" id="3.30.240.20">
    <property type="entry name" value="bsu07140 like domains"/>
    <property type="match status" value="1"/>
</dbReference>
<reference evidence="10" key="4">
    <citation type="submission" date="2011-01" db="EMBL/GenBank/DDBJ databases">
        <title>Complete sequence of plasmid3 of Granulicella sp. MP5ACTX9.</title>
        <authorList>
            <consortium name="US DOE Joint Genome Institute"/>
            <person name="Lucas S."/>
            <person name="Copeland A."/>
            <person name="Lapidus A."/>
            <person name="Cheng J.-F."/>
            <person name="Goodwin L."/>
            <person name="Pitluck S."/>
            <person name="Teshima H."/>
            <person name="Detter J.C."/>
            <person name="Han C."/>
            <person name="Tapia R."/>
            <person name="Land M."/>
            <person name="Hauser L."/>
            <person name="Kyrpides N."/>
            <person name="Ivanova N."/>
            <person name="Ovchinnikova G."/>
            <person name="Pagani I."/>
            <person name="Rawat S.R."/>
            <person name="Mannisto M."/>
            <person name="Haggblom M.M."/>
            <person name="Woyke T."/>
        </authorList>
    </citation>
    <scope>NUCLEOTIDE SEQUENCE</scope>
    <source>
        <strain evidence="10">MP5ACTX9</strain>
        <plasmid evidence="10">pACIX903</plasmid>
    </source>
</reference>
<feature type="transmembrane region" description="Helical" evidence="7">
    <location>
        <begin position="6"/>
        <end position="22"/>
    </location>
</feature>
<gene>
    <name evidence="9" type="ordered locus">AciX9_3877</name>
    <name evidence="10" type="ordered locus">AciX9_4336</name>
</gene>
<dbReference type="KEGG" id="acm:AciX9_3877"/>
<proteinExistence type="inferred from homology"/>
<comment type="similarity">
    <text evidence="2">Belongs to the UPF0702 family.</text>
</comment>
<dbReference type="Proteomes" id="UP000000343">
    <property type="component" value="Plasmid pACIX902"/>
</dbReference>
<protein>
    <recommendedName>
        <fullName evidence="8">YetF C-terminal domain-containing protein</fullName>
    </recommendedName>
</protein>
<keyword evidence="3" id="KW-1003">Cell membrane</keyword>
<keyword evidence="9" id="KW-0614">Plasmid</keyword>
<evidence type="ECO:0000256" key="6">
    <source>
        <dbReference type="ARBA" id="ARBA00023136"/>
    </source>
</evidence>
<geneLocation type="plasmid" evidence="9 11">
    <name>pACIX902</name>
</geneLocation>
<dbReference type="EMBL" id="CP002483">
    <property type="protein sequence ID" value="ADW71289.1"/>
    <property type="molecule type" value="Genomic_DNA"/>
</dbReference>
<reference evidence="11" key="3">
    <citation type="submission" date="2011-01" db="EMBL/GenBank/DDBJ databases">
        <title>Complete sequence of plasmid3 of Acidobacterium sp. MP5ACTX9.</title>
        <authorList>
            <consortium name="US DOE Joint Genome Institute"/>
            <person name="Lucas S."/>
            <person name="Copeland A."/>
            <person name="Lapidus A."/>
            <person name="Cheng J.-F."/>
            <person name="Goodwin L."/>
            <person name="Pitluck S."/>
            <person name="Teshima H."/>
            <person name="Detter J.C."/>
            <person name="Han C."/>
            <person name="Tapia R."/>
            <person name="Land M."/>
            <person name="Hauser L."/>
            <person name="Kyrpides N."/>
            <person name="Ivanova N."/>
            <person name="Ovchinnikova G."/>
            <person name="Pagani I."/>
            <person name="Rawat S.R."/>
            <person name="Mannisto M."/>
            <person name="Haggblom M.M."/>
            <person name="Woyke T."/>
        </authorList>
    </citation>
    <scope>NUCLEOTIDE SEQUENCE [LARGE SCALE GENOMIC DNA]</scope>
    <source>
        <strain evidence="11">MP5ACTX9</strain>
        <plasmid evidence="11">Plasmid pACIX903</plasmid>
    </source>
</reference>
<feature type="domain" description="YetF C-terminal" evidence="8">
    <location>
        <begin position="78"/>
        <end position="147"/>
    </location>
</feature>
<evidence type="ECO:0000313" key="11">
    <source>
        <dbReference type="Proteomes" id="UP000000343"/>
    </source>
</evidence>
<evidence type="ECO:0000313" key="9">
    <source>
        <dbReference type="EMBL" id="ADW71158.1"/>
    </source>
</evidence>
<evidence type="ECO:0000313" key="10">
    <source>
        <dbReference type="EMBL" id="ADW71289.1"/>
    </source>
</evidence>
<evidence type="ECO:0000256" key="2">
    <source>
        <dbReference type="ARBA" id="ARBA00006448"/>
    </source>
</evidence>
<feature type="transmembrane region" description="Helical" evidence="7">
    <location>
        <begin position="29"/>
        <end position="48"/>
    </location>
</feature>
<dbReference type="AlphaFoldDB" id="E8X6K8"/>
<organism evidence="11">
    <name type="scientific">Granulicella tundricola (strain ATCC BAA-1859 / DSM 23138 / MP5ACTX9)</name>
    <dbReference type="NCBI Taxonomy" id="1198114"/>
    <lineage>
        <taxon>Bacteria</taxon>
        <taxon>Pseudomonadati</taxon>
        <taxon>Acidobacteriota</taxon>
        <taxon>Terriglobia</taxon>
        <taxon>Terriglobales</taxon>
        <taxon>Acidobacteriaceae</taxon>
        <taxon>Granulicella</taxon>
    </lineage>
</organism>
<dbReference type="GO" id="GO:0005886">
    <property type="term" value="C:plasma membrane"/>
    <property type="evidence" value="ECO:0007669"/>
    <property type="project" value="UniProtKB-SubCell"/>
</dbReference>
<name>E8X6K8_GRATM</name>